<evidence type="ECO:0000313" key="2">
    <source>
        <dbReference type="EMBL" id="KNE66310.1"/>
    </source>
</evidence>
<proteinExistence type="predicted"/>
<feature type="chain" id="PRO_5005548190" description="F-box domain-containing protein" evidence="1">
    <location>
        <begin position="35"/>
        <end position="331"/>
    </location>
</feature>
<accession>A0A0L0SV93</accession>
<organism evidence="2 3">
    <name type="scientific">Allomyces macrogynus (strain ATCC 38327)</name>
    <name type="common">Allomyces javanicus var. macrogynus</name>
    <dbReference type="NCBI Taxonomy" id="578462"/>
    <lineage>
        <taxon>Eukaryota</taxon>
        <taxon>Fungi</taxon>
        <taxon>Fungi incertae sedis</taxon>
        <taxon>Blastocladiomycota</taxon>
        <taxon>Blastocladiomycetes</taxon>
        <taxon>Blastocladiales</taxon>
        <taxon>Blastocladiaceae</taxon>
        <taxon>Allomyces</taxon>
    </lineage>
</organism>
<keyword evidence="1" id="KW-0732">Signal</keyword>
<reference evidence="3" key="2">
    <citation type="submission" date="2009-11" db="EMBL/GenBank/DDBJ databases">
        <title>The Genome Sequence of Allomyces macrogynus strain ATCC 38327.</title>
        <authorList>
            <consortium name="The Broad Institute Genome Sequencing Platform"/>
            <person name="Russ C."/>
            <person name="Cuomo C."/>
            <person name="Shea T."/>
            <person name="Young S.K."/>
            <person name="Zeng Q."/>
            <person name="Koehrsen M."/>
            <person name="Haas B."/>
            <person name="Borodovsky M."/>
            <person name="Guigo R."/>
            <person name="Alvarado L."/>
            <person name="Berlin A."/>
            <person name="Borenstein D."/>
            <person name="Chen Z."/>
            <person name="Engels R."/>
            <person name="Freedman E."/>
            <person name="Gellesch M."/>
            <person name="Goldberg J."/>
            <person name="Griggs A."/>
            <person name="Gujja S."/>
            <person name="Heiman D."/>
            <person name="Hepburn T."/>
            <person name="Howarth C."/>
            <person name="Jen D."/>
            <person name="Larson L."/>
            <person name="Lewis B."/>
            <person name="Mehta T."/>
            <person name="Park D."/>
            <person name="Pearson M."/>
            <person name="Roberts A."/>
            <person name="Saif S."/>
            <person name="Shenoy N."/>
            <person name="Sisk P."/>
            <person name="Stolte C."/>
            <person name="Sykes S."/>
            <person name="Walk T."/>
            <person name="White J."/>
            <person name="Yandava C."/>
            <person name="Burger G."/>
            <person name="Gray M.W."/>
            <person name="Holland P.W.H."/>
            <person name="King N."/>
            <person name="Lang F.B.F."/>
            <person name="Roger A.J."/>
            <person name="Ruiz-Trillo I."/>
            <person name="Lander E."/>
            <person name="Nusbaum C."/>
        </authorList>
    </citation>
    <scope>NUCLEOTIDE SEQUENCE [LARGE SCALE GENOMIC DNA]</scope>
    <source>
        <strain evidence="3">ATCC 38327</strain>
    </source>
</reference>
<dbReference type="EMBL" id="GG745349">
    <property type="protein sequence ID" value="KNE66310.1"/>
    <property type="molecule type" value="Genomic_DNA"/>
</dbReference>
<sequence length="331" mass="34944">MMPVAALPATVVARIFSFLPRAALLAHAAAATTAADPRTCASPHARDPTWTAVWHVATAMHLRRHRHSAVVVQSVSVHSRAVLDSAHPLPRRTVAQIAWRVRACLPNGTLQLAPLADTRQTVLLAPAPAAPAPALGPLTSTVAFTLTLADEDGETVSQASPRYPLLVHDPLAVLRRALHPARSAAPLPVALAVEGLTTSIASLAALFGPRANSPRSSPLASPVVAVPRAPTTTTVQLIDAVRACSLTPTKARRTSPTRVAACTGSTPRWMGVQRKLHMAPPRLMPARLADHPAVKALVRAHKRHFAAFSHFRAANGAMHAPAACHDQPMPL</sequence>
<gene>
    <name evidence="2" type="ORF">AMAG_10536</name>
</gene>
<dbReference type="Proteomes" id="UP000054350">
    <property type="component" value="Unassembled WGS sequence"/>
</dbReference>
<dbReference type="AlphaFoldDB" id="A0A0L0SV93"/>
<keyword evidence="3" id="KW-1185">Reference proteome</keyword>
<dbReference type="VEuPathDB" id="FungiDB:AMAG_10536"/>
<name>A0A0L0SV93_ALLM3</name>
<protein>
    <recommendedName>
        <fullName evidence="4">F-box domain-containing protein</fullName>
    </recommendedName>
</protein>
<evidence type="ECO:0000256" key="1">
    <source>
        <dbReference type="SAM" id="SignalP"/>
    </source>
</evidence>
<reference evidence="2 3" key="1">
    <citation type="submission" date="2009-11" db="EMBL/GenBank/DDBJ databases">
        <title>Annotation of Allomyces macrogynus ATCC 38327.</title>
        <authorList>
            <consortium name="The Broad Institute Genome Sequencing Platform"/>
            <person name="Russ C."/>
            <person name="Cuomo C."/>
            <person name="Burger G."/>
            <person name="Gray M.W."/>
            <person name="Holland P.W.H."/>
            <person name="King N."/>
            <person name="Lang F.B.F."/>
            <person name="Roger A.J."/>
            <person name="Ruiz-Trillo I."/>
            <person name="Young S.K."/>
            <person name="Zeng Q."/>
            <person name="Gargeya S."/>
            <person name="Fitzgerald M."/>
            <person name="Haas B."/>
            <person name="Abouelleil A."/>
            <person name="Alvarado L."/>
            <person name="Arachchi H.M."/>
            <person name="Berlin A."/>
            <person name="Chapman S.B."/>
            <person name="Gearin G."/>
            <person name="Goldberg J."/>
            <person name="Griggs A."/>
            <person name="Gujja S."/>
            <person name="Hansen M."/>
            <person name="Heiman D."/>
            <person name="Howarth C."/>
            <person name="Larimer J."/>
            <person name="Lui A."/>
            <person name="MacDonald P.J.P."/>
            <person name="McCowen C."/>
            <person name="Montmayeur A."/>
            <person name="Murphy C."/>
            <person name="Neiman D."/>
            <person name="Pearson M."/>
            <person name="Priest M."/>
            <person name="Roberts A."/>
            <person name="Saif S."/>
            <person name="Shea T."/>
            <person name="Sisk P."/>
            <person name="Stolte C."/>
            <person name="Sykes S."/>
            <person name="Wortman J."/>
            <person name="Nusbaum C."/>
            <person name="Birren B."/>
        </authorList>
    </citation>
    <scope>NUCLEOTIDE SEQUENCE [LARGE SCALE GENOMIC DNA]</scope>
    <source>
        <strain evidence="2 3">ATCC 38327</strain>
    </source>
</reference>
<evidence type="ECO:0008006" key="4">
    <source>
        <dbReference type="Google" id="ProtNLM"/>
    </source>
</evidence>
<evidence type="ECO:0000313" key="3">
    <source>
        <dbReference type="Proteomes" id="UP000054350"/>
    </source>
</evidence>
<feature type="signal peptide" evidence="1">
    <location>
        <begin position="1"/>
        <end position="34"/>
    </location>
</feature>